<dbReference type="InterPro" id="IPR029056">
    <property type="entry name" value="Ribokinase-like"/>
</dbReference>
<dbReference type="SUPFAM" id="SSF53613">
    <property type="entry name" value="Ribokinase-like"/>
    <property type="match status" value="1"/>
</dbReference>
<keyword evidence="4 8" id="KW-0418">Kinase</keyword>
<sequence length="318" mass="33443">MHDQQVPRLCVLAVTPLLTVTVEPGRGPEADVHVHAGGQGLWVARMARSLGAEVVLCGPFGGETGDVVAHLVARERIEVRPTPYAGSNGAYVHDRRAGQRAEVARMAPSRLGRHELDDLYGTVLVAALDADVVVLAGDDPAGTVPAEMFGRLAGDLRVAGRTVVADLSGQATREVLDPGVGVLKMSHVEMCEGGFADGDSPSRLVEGARRIVSRGVRAVVVSRAADATLVVTRRDAWEVTVPAVTTVEHRGAGDSMTAGIAVGLARGEDLLHAVRTGAAAGALNVTRRGLGTGRRDEIERFAEEIMTRRLGAGQEEDR</sequence>
<dbReference type="InterPro" id="IPR017583">
    <property type="entry name" value="Tagatose/fructose_Pkinase"/>
</dbReference>
<dbReference type="PANTHER" id="PTHR46566:SF2">
    <property type="entry name" value="ATP-DEPENDENT 6-PHOSPHOFRUCTOKINASE ISOZYME 2"/>
    <property type="match status" value="1"/>
</dbReference>
<protein>
    <submittedName>
        <fullName evidence="8">Phosphofructokinase</fullName>
    </submittedName>
</protein>
<dbReference type="InterPro" id="IPR011611">
    <property type="entry name" value="PfkB_dom"/>
</dbReference>
<dbReference type="PIRSF" id="PIRSF000535">
    <property type="entry name" value="1PFK/6PFK/LacC"/>
    <property type="match status" value="1"/>
</dbReference>
<dbReference type="GO" id="GO:0016301">
    <property type="term" value="F:kinase activity"/>
    <property type="evidence" value="ECO:0007669"/>
    <property type="project" value="UniProtKB-KW"/>
</dbReference>
<keyword evidence="9" id="KW-1185">Reference proteome</keyword>
<evidence type="ECO:0000256" key="1">
    <source>
        <dbReference type="ARBA" id="ARBA00010688"/>
    </source>
</evidence>
<dbReference type="Proteomes" id="UP000054314">
    <property type="component" value="Unassembled WGS sequence"/>
</dbReference>
<keyword evidence="3" id="KW-0547">Nucleotide-binding</keyword>
<dbReference type="Gene3D" id="3.40.1190.20">
    <property type="match status" value="1"/>
</dbReference>
<comment type="caution">
    <text evidence="8">The sequence shown here is derived from an EMBL/GenBank/DDBJ whole genome shotgun (WGS) entry which is preliminary data.</text>
</comment>
<organism evidence="8 9">
    <name type="scientific">Cellulomonas bogoriensis 69B4 = DSM 16987</name>
    <dbReference type="NCBI Taxonomy" id="1386082"/>
    <lineage>
        <taxon>Bacteria</taxon>
        <taxon>Bacillati</taxon>
        <taxon>Actinomycetota</taxon>
        <taxon>Actinomycetes</taxon>
        <taxon>Micrococcales</taxon>
        <taxon>Cellulomonadaceae</taxon>
        <taxon>Cellulomonas</taxon>
    </lineage>
</organism>
<evidence type="ECO:0000259" key="7">
    <source>
        <dbReference type="Pfam" id="PF00294"/>
    </source>
</evidence>
<dbReference type="Pfam" id="PF00294">
    <property type="entry name" value="PfkB"/>
    <property type="match status" value="1"/>
</dbReference>
<evidence type="ECO:0000313" key="9">
    <source>
        <dbReference type="Proteomes" id="UP000054314"/>
    </source>
</evidence>
<evidence type="ECO:0000256" key="2">
    <source>
        <dbReference type="ARBA" id="ARBA00022679"/>
    </source>
</evidence>
<feature type="domain" description="Carbohydrate kinase PfkB" evidence="7">
    <location>
        <begin position="29"/>
        <end position="292"/>
    </location>
</feature>
<dbReference type="EMBL" id="AXCZ01000043">
    <property type="protein sequence ID" value="KGM13440.1"/>
    <property type="molecule type" value="Genomic_DNA"/>
</dbReference>
<accession>A0A0A0BZR8</accession>
<evidence type="ECO:0000313" key="8">
    <source>
        <dbReference type="EMBL" id="KGM13440.1"/>
    </source>
</evidence>
<evidence type="ECO:0000256" key="5">
    <source>
        <dbReference type="ARBA" id="ARBA00022840"/>
    </source>
</evidence>
<evidence type="ECO:0000256" key="4">
    <source>
        <dbReference type="ARBA" id="ARBA00022777"/>
    </source>
</evidence>
<comment type="similarity">
    <text evidence="1">Belongs to the carbohydrate kinase PfkB family.</text>
</comment>
<dbReference type="GO" id="GO:0005524">
    <property type="term" value="F:ATP binding"/>
    <property type="evidence" value="ECO:0007669"/>
    <property type="project" value="UniProtKB-KW"/>
</dbReference>
<reference evidence="8 9" key="1">
    <citation type="submission" date="2013-08" db="EMBL/GenBank/DDBJ databases">
        <title>Genome sequencing of Cellulomonas bogoriensis 69B4.</title>
        <authorList>
            <person name="Chen F."/>
            <person name="Li Y."/>
            <person name="Wang G."/>
        </authorList>
    </citation>
    <scope>NUCLEOTIDE SEQUENCE [LARGE SCALE GENOMIC DNA]</scope>
    <source>
        <strain evidence="8 9">69B4</strain>
    </source>
</reference>
<evidence type="ECO:0000256" key="6">
    <source>
        <dbReference type="PIRNR" id="PIRNR000535"/>
    </source>
</evidence>
<dbReference type="GO" id="GO:0005975">
    <property type="term" value="P:carbohydrate metabolic process"/>
    <property type="evidence" value="ECO:0007669"/>
    <property type="project" value="InterPro"/>
</dbReference>
<name>A0A0A0BZR8_9CELL</name>
<dbReference type="GO" id="GO:0016773">
    <property type="term" value="F:phosphotransferase activity, alcohol group as acceptor"/>
    <property type="evidence" value="ECO:0007669"/>
    <property type="project" value="InterPro"/>
</dbReference>
<gene>
    <name evidence="8" type="ORF">N869_14115</name>
</gene>
<proteinExistence type="inferred from homology"/>
<dbReference type="AlphaFoldDB" id="A0A0A0BZR8"/>
<evidence type="ECO:0000256" key="3">
    <source>
        <dbReference type="ARBA" id="ARBA00022741"/>
    </source>
</evidence>
<dbReference type="RefSeq" id="WP_035059245.1">
    <property type="nucleotide sequence ID" value="NZ_AXCZ01000043.1"/>
</dbReference>
<keyword evidence="2 6" id="KW-0808">Transferase</keyword>
<keyword evidence="5" id="KW-0067">ATP-binding</keyword>
<dbReference type="PANTHER" id="PTHR46566">
    <property type="entry name" value="1-PHOSPHOFRUCTOKINASE-RELATED"/>
    <property type="match status" value="1"/>
</dbReference>